<accession>A0A934JYI5</accession>
<dbReference type="PANTHER" id="PTHR33204:SF37">
    <property type="entry name" value="HTH-TYPE TRANSCRIPTIONAL REGULATOR YODB"/>
    <property type="match status" value="1"/>
</dbReference>
<dbReference type="RefSeq" id="WP_338199325.1">
    <property type="nucleotide sequence ID" value="NZ_JAEKNR010000049.1"/>
</dbReference>
<keyword evidence="3" id="KW-0804">Transcription</keyword>
<dbReference type="EMBL" id="JAEKNR010000049">
    <property type="protein sequence ID" value="MBJ7597252.1"/>
    <property type="molecule type" value="Genomic_DNA"/>
</dbReference>
<evidence type="ECO:0000256" key="2">
    <source>
        <dbReference type="ARBA" id="ARBA00023125"/>
    </source>
</evidence>
<keyword evidence="6" id="KW-1185">Reference proteome</keyword>
<dbReference type="InterPro" id="IPR036390">
    <property type="entry name" value="WH_DNA-bd_sf"/>
</dbReference>
<dbReference type="Gene3D" id="1.10.10.10">
    <property type="entry name" value="Winged helix-like DNA-binding domain superfamily/Winged helix DNA-binding domain"/>
    <property type="match status" value="1"/>
</dbReference>
<dbReference type="PANTHER" id="PTHR33204">
    <property type="entry name" value="TRANSCRIPTIONAL REGULATOR, MARR FAMILY"/>
    <property type="match status" value="1"/>
</dbReference>
<evidence type="ECO:0000259" key="4">
    <source>
        <dbReference type="PROSITE" id="PS51118"/>
    </source>
</evidence>
<reference evidence="5" key="1">
    <citation type="submission" date="2020-10" db="EMBL/GenBank/DDBJ databases">
        <title>Ca. Dormibacterota MAGs.</title>
        <authorList>
            <person name="Montgomery K."/>
        </authorList>
    </citation>
    <scope>NUCLEOTIDE SEQUENCE [LARGE SCALE GENOMIC DNA]</scope>
    <source>
        <strain evidence="5">SC8812_S17_10</strain>
    </source>
</reference>
<dbReference type="PROSITE" id="PS51118">
    <property type="entry name" value="HTH_HXLR"/>
    <property type="match status" value="1"/>
</dbReference>
<comment type="caution">
    <text evidence="5">The sequence shown here is derived from an EMBL/GenBank/DDBJ whole genome shotgun (WGS) entry which is preliminary data.</text>
</comment>
<protein>
    <submittedName>
        <fullName evidence="5">Helix-turn-helix transcriptional regulator</fullName>
    </submittedName>
</protein>
<keyword evidence="2" id="KW-0238">DNA-binding</keyword>
<keyword evidence="1" id="KW-0805">Transcription regulation</keyword>
<proteinExistence type="predicted"/>
<dbReference type="InterPro" id="IPR002577">
    <property type="entry name" value="HTH_HxlR"/>
</dbReference>
<dbReference type="SUPFAM" id="SSF46785">
    <property type="entry name" value="Winged helix' DNA-binding domain"/>
    <property type="match status" value="1"/>
</dbReference>
<dbReference type="AlphaFoldDB" id="A0A934JYI5"/>
<sequence>MTAPGVDYSAPFQRAIELIGKRWTGAVVRALMPAPARFNQLLMGIPGISDRVLTERLRELENEGLVERLVDPGPPVRVSYRLTARGRALQQVIESVDAWATDWLTKTASASVVAS</sequence>
<name>A0A934JYI5_9BACT</name>
<dbReference type="GO" id="GO:0003677">
    <property type="term" value="F:DNA binding"/>
    <property type="evidence" value="ECO:0007669"/>
    <property type="project" value="UniProtKB-KW"/>
</dbReference>
<evidence type="ECO:0000313" key="5">
    <source>
        <dbReference type="EMBL" id="MBJ7597252.1"/>
    </source>
</evidence>
<feature type="domain" description="HTH hxlR-type" evidence="4">
    <location>
        <begin position="10"/>
        <end position="108"/>
    </location>
</feature>
<evidence type="ECO:0000256" key="1">
    <source>
        <dbReference type="ARBA" id="ARBA00023015"/>
    </source>
</evidence>
<evidence type="ECO:0000313" key="6">
    <source>
        <dbReference type="Proteomes" id="UP000612893"/>
    </source>
</evidence>
<dbReference type="InterPro" id="IPR036388">
    <property type="entry name" value="WH-like_DNA-bd_sf"/>
</dbReference>
<dbReference type="Proteomes" id="UP000612893">
    <property type="component" value="Unassembled WGS sequence"/>
</dbReference>
<organism evidence="5 6">
    <name type="scientific">Candidatus Nephthysia bennettiae</name>
    <dbReference type="NCBI Taxonomy" id="3127016"/>
    <lineage>
        <taxon>Bacteria</taxon>
        <taxon>Bacillati</taxon>
        <taxon>Candidatus Dormiibacterota</taxon>
        <taxon>Candidatus Dormibacteria</taxon>
        <taxon>Candidatus Dormibacterales</taxon>
        <taxon>Candidatus Dormibacteraceae</taxon>
        <taxon>Candidatus Nephthysia</taxon>
    </lineage>
</organism>
<evidence type="ECO:0000256" key="3">
    <source>
        <dbReference type="ARBA" id="ARBA00023163"/>
    </source>
</evidence>
<dbReference type="Pfam" id="PF01638">
    <property type="entry name" value="HxlR"/>
    <property type="match status" value="1"/>
</dbReference>
<gene>
    <name evidence="5" type="ORF">JF922_04085</name>
</gene>